<dbReference type="eggNOG" id="COG0697">
    <property type="taxonomic scope" value="Bacteria"/>
</dbReference>
<evidence type="ECO:0000313" key="2">
    <source>
        <dbReference type="EMBL" id="KFE97594.1"/>
    </source>
</evidence>
<sequence length="1161" mass="133323">MKNWSFKRWNTVLGWVIFTIALITYFSTMEHSLSFWDCGEYISSAVKLEVTHAPGAALFQIVGAVASIFALGNEQNYAIVINAMSSLFSAFTILFLFWTITHFVRRLLNKDFDEITKHQEISILFAGAVGALCFTFSDTFWFSAVEGEVYAMASMFTALLVWLITKWENEYLAKDSERWIILIFFILGLSIGVHMMCMLAVPAVCLVYYAKNYKFTWKSFIWANAITLGILIIVFKIIFPLIMTMFGRLEIFFVNGLGLPFHSGTIAAFILMAAMSYFMIKYARKAKKNVFQTVALSVVYMIIGFSCWMVIPVRANANPPMNLNDPDTAIGMLDYYNREQYGDWPTIYGQNYTAFLDANGIEKNEDGSFKTKKTGEIYEKDEKTGTYRKTGDRFNYVFNKSQISLMPRMFNQDKDVMANYISMYGAPDFTFNYANEDVADNPQAKQIFDELRGKYEDKTITAADYLKVKPYNLINVQKPSLAQNMDYFITFQNGYYFVRYLMWNFVGRQNDLEGNMENTKGNWISGIPFIDNALLGNQDKMPAKFKNESTVKFFFLPLILGLIGFFFQLNRDFGRFYALLSLFVLTGVGIIFYTGVKPFEPRERDYAMVGSFYAFAIWIGMGAGAILWFVQSKIKSNGANIALGVVLLGVPFMMGFQNYTPHDRSKKSAARDYAYSFLKSLSKDDIIFIYGDNDTFPVWAIQETERFRDDVKTVNFTLLATPWYIDQVKRKTYNATGIPTQLTHEDYRDGVNDQIYMMKKEDWQGVFSMLKEQGVPDTHFGAFRKYLTQDSLTLKEAVSFLKFKSPEKDELLKMYFGEEKYAEYNILPVNKFILPVNKENALKAGIITQSDLPNVVNQIMITYKGNTLYKNNLMMMDMLANFDWKRPINFSSGGIYDSENIFYLNEYLQFEGFSYKLVPIHTVQNADGDMGRVDTHSLYNVVKNFRWGNFKDLSIHYDEAATSNIMGYRMTAGRAASALALSGQQAKAMEILDIASKEIPAEKYNDPRSLSAMVTGYIIAGQEKKGLQLAEILKKGIFEEYDYYMSLSPSFQKQATRQMRVKPMEYSLVVSAVTDAYKKLGQDDKAYAYLVKSIEPIDKKFNAFIKELQQMGKEKAIKESENVQKIAPFYQYLFDVMQPFDSTYSKEKEDQITRAMIKVTQ</sequence>
<feature type="transmembrane region" description="Helical" evidence="1">
    <location>
        <begin position="179"/>
        <end position="209"/>
    </location>
</feature>
<feature type="transmembrane region" description="Helical" evidence="1">
    <location>
        <begin position="12"/>
        <end position="33"/>
    </location>
</feature>
<dbReference type="InterPro" id="IPR021280">
    <property type="entry name" value="TMEM260-like"/>
</dbReference>
<name>A0A085YZI1_9FLAO</name>
<feature type="transmembrane region" description="Helical" evidence="1">
    <location>
        <begin position="259"/>
        <end position="278"/>
    </location>
</feature>
<dbReference type="PANTHER" id="PTHR16214:SF3">
    <property type="entry name" value="TRANSMEMBRANE PROTEIN 260"/>
    <property type="match status" value="1"/>
</dbReference>
<dbReference type="Pfam" id="PF11028">
    <property type="entry name" value="TMEM260-like"/>
    <property type="match status" value="1"/>
</dbReference>
<organism evidence="2 3">
    <name type="scientific">Chryseobacterium luteum</name>
    <dbReference type="NCBI Taxonomy" id="421531"/>
    <lineage>
        <taxon>Bacteria</taxon>
        <taxon>Pseudomonadati</taxon>
        <taxon>Bacteroidota</taxon>
        <taxon>Flavobacteriia</taxon>
        <taxon>Flavobacteriales</taxon>
        <taxon>Weeksellaceae</taxon>
        <taxon>Chryseobacterium group</taxon>
        <taxon>Chryseobacterium</taxon>
    </lineage>
</organism>
<feature type="transmembrane region" description="Helical" evidence="1">
    <location>
        <begin position="576"/>
        <end position="594"/>
    </location>
</feature>
<reference evidence="2 3" key="1">
    <citation type="submission" date="2014-07" db="EMBL/GenBank/DDBJ databases">
        <title>Genome of Chryseobacterium luteum DSM 18605.</title>
        <authorList>
            <person name="Stropko S.J."/>
            <person name="Pipes S.E."/>
            <person name="Newman J.D."/>
        </authorList>
    </citation>
    <scope>NUCLEOTIDE SEQUENCE [LARGE SCALE GENOMIC DNA]</scope>
    <source>
        <strain evidence="2 3">DSM 18605</strain>
    </source>
</reference>
<feature type="transmembrane region" description="Helical" evidence="1">
    <location>
        <begin position="149"/>
        <end position="167"/>
    </location>
</feature>
<feature type="transmembrane region" description="Helical" evidence="1">
    <location>
        <begin position="79"/>
        <end position="101"/>
    </location>
</feature>
<dbReference type="RefSeq" id="WP_034707566.1">
    <property type="nucleotide sequence ID" value="NZ_JPRO01000024.1"/>
</dbReference>
<feature type="transmembrane region" description="Helical" evidence="1">
    <location>
        <begin position="551"/>
        <end position="569"/>
    </location>
</feature>
<protein>
    <submittedName>
        <fullName evidence="2">Glycosyltransferase</fullName>
    </submittedName>
</protein>
<dbReference type="InterPro" id="IPR052724">
    <property type="entry name" value="GT117_domain-containing"/>
</dbReference>
<dbReference type="PANTHER" id="PTHR16214">
    <property type="entry name" value="TRANSMEMBRANE PROTEIN 260"/>
    <property type="match status" value="1"/>
</dbReference>
<feature type="transmembrane region" description="Helical" evidence="1">
    <location>
        <begin position="290"/>
        <end position="311"/>
    </location>
</feature>
<gene>
    <name evidence="2" type="ORF">IX38_20185</name>
</gene>
<dbReference type="OrthoDB" id="9807602at2"/>
<keyword evidence="3" id="KW-1185">Reference proteome</keyword>
<keyword evidence="2" id="KW-0808">Transferase</keyword>
<dbReference type="STRING" id="421531.IX38_20185"/>
<feature type="transmembrane region" description="Helical" evidence="1">
    <location>
        <begin position="53"/>
        <end position="72"/>
    </location>
</feature>
<keyword evidence="1" id="KW-0472">Membrane</keyword>
<comment type="caution">
    <text evidence="2">The sequence shown here is derived from an EMBL/GenBank/DDBJ whole genome shotgun (WGS) entry which is preliminary data.</text>
</comment>
<feature type="transmembrane region" description="Helical" evidence="1">
    <location>
        <begin position="641"/>
        <end position="659"/>
    </location>
</feature>
<keyword evidence="1" id="KW-1133">Transmembrane helix</keyword>
<feature type="transmembrane region" description="Helical" evidence="1">
    <location>
        <begin position="121"/>
        <end position="142"/>
    </location>
</feature>
<proteinExistence type="predicted"/>
<dbReference type="AlphaFoldDB" id="A0A085YZI1"/>
<dbReference type="Proteomes" id="UP000028703">
    <property type="component" value="Unassembled WGS sequence"/>
</dbReference>
<accession>A0A085YZI1</accession>
<dbReference type="EMBL" id="JPRO01000024">
    <property type="protein sequence ID" value="KFE97594.1"/>
    <property type="molecule type" value="Genomic_DNA"/>
</dbReference>
<evidence type="ECO:0000313" key="3">
    <source>
        <dbReference type="Proteomes" id="UP000028703"/>
    </source>
</evidence>
<dbReference type="GO" id="GO:0016740">
    <property type="term" value="F:transferase activity"/>
    <property type="evidence" value="ECO:0007669"/>
    <property type="project" value="UniProtKB-KW"/>
</dbReference>
<evidence type="ECO:0000256" key="1">
    <source>
        <dbReference type="SAM" id="Phobius"/>
    </source>
</evidence>
<feature type="transmembrane region" description="Helical" evidence="1">
    <location>
        <begin position="221"/>
        <end position="247"/>
    </location>
</feature>
<feature type="transmembrane region" description="Helical" evidence="1">
    <location>
        <begin position="606"/>
        <end position="629"/>
    </location>
</feature>
<keyword evidence="1" id="KW-0812">Transmembrane</keyword>